<dbReference type="Proteomes" id="UP000325372">
    <property type="component" value="Unassembled WGS sequence"/>
</dbReference>
<gene>
    <name evidence="8" type="primary">pspC</name>
    <name evidence="8" type="ORF">F3N42_04885</name>
</gene>
<keyword evidence="4 6" id="KW-1133">Transmembrane helix</keyword>
<accession>A0A5N0TH02</accession>
<dbReference type="PANTHER" id="PTHR33885">
    <property type="entry name" value="PHAGE SHOCK PROTEIN C"/>
    <property type="match status" value="1"/>
</dbReference>
<reference evidence="8 9" key="1">
    <citation type="submission" date="2019-09" db="EMBL/GenBank/DDBJ databases">
        <title>Wenzhouxiangella sp. Genome sequencing and assembly.</title>
        <authorList>
            <person name="Zhang R."/>
        </authorList>
    </citation>
    <scope>NUCLEOTIDE SEQUENCE [LARGE SCALE GENOMIC DNA]</scope>
    <source>
        <strain evidence="8 9">W260</strain>
    </source>
</reference>
<dbReference type="NCBIfam" id="TIGR02978">
    <property type="entry name" value="phageshock_pspC"/>
    <property type="match status" value="1"/>
</dbReference>
<dbReference type="EMBL" id="VYXP01000003">
    <property type="protein sequence ID" value="KAA9132559.1"/>
    <property type="molecule type" value="Genomic_DNA"/>
</dbReference>
<evidence type="ECO:0000256" key="2">
    <source>
        <dbReference type="ARBA" id="ARBA00022475"/>
    </source>
</evidence>
<evidence type="ECO:0000259" key="7">
    <source>
        <dbReference type="Pfam" id="PF04024"/>
    </source>
</evidence>
<dbReference type="PANTHER" id="PTHR33885:SF3">
    <property type="entry name" value="PHAGE SHOCK PROTEIN C"/>
    <property type="match status" value="1"/>
</dbReference>
<feature type="domain" description="Phage shock protein PspC N-terminal" evidence="7">
    <location>
        <begin position="12"/>
        <end position="67"/>
    </location>
</feature>
<evidence type="ECO:0000256" key="1">
    <source>
        <dbReference type="ARBA" id="ARBA00004162"/>
    </source>
</evidence>
<evidence type="ECO:0000256" key="5">
    <source>
        <dbReference type="ARBA" id="ARBA00023136"/>
    </source>
</evidence>
<dbReference type="InterPro" id="IPR007168">
    <property type="entry name" value="Phageshock_PspC_N"/>
</dbReference>
<feature type="transmembrane region" description="Helical" evidence="6">
    <location>
        <begin position="21"/>
        <end position="39"/>
    </location>
</feature>
<feature type="transmembrane region" description="Helical" evidence="6">
    <location>
        <begin position="45"/>
        <end position="66"/>
    </location>
</feature>
<organism evidence="8 9">
    <name type="scientific">Marinihelvus fidelis</name>
    <dbReference type="NCBI Taxonomy" id="2613842"/>
    <lineage>
        <taxon>Bacteria</taxon>
        <taxon>Pseudomonadati</taxon>
        <taxon>Pseudomonadota</taxon>
        <taxon>Gammaproteobacteria</taxon>
        <taxon>Chromatiales</taxon>
        <taxon>Wenzhouxiangellaceae</taxon>
        <taxon>Marinihelvus</taxon>
    </lineage>
</organism>
<evidence type="ECO:0000256" key="6">
    <source>
        <dbReference type="SAM" id="Phobius"/>
    </source>
</evidence>
<evidence type="ECO:0000313" key="9">
    <source>
        <dbReference type="Proteomes" id="UP000325372"/>
    </source>
</evidence>
<sequence>MTKYGTRPNPHRLYRDTDRGMIAGVCAGISDYLGFNLLALRLVTLVGGIVFMPVVVVGYLLLAILIKRRPPERTPMDEAHEQFWRGVSNAPGDVFSNVRHRVRELDLRLQRMEAFVTSREFTIDRELNRPSRTDHNR</sequence>
<dbReference type="InterPro" id="IPR052027">
    <property type="entry name" value="PspC"/>
</dbReference>
<dbReference type="RefSeq" id="WP_150863268.1">
    <property type="nucleotide sequence ID" value="NZ_VYXP01000003.1"/>
</dbReference>
<name>A0A5N0TH02_9GAMM</name>
<comment type="caution">
    <text evidence="8">The sequence shown here is derived from an EMBL/GenBank/DDBJ whole genome shotgun (WGS) entry which is preliminary data.</text>
</comment>
<evidence type="ECO:0000313" key="8">
    <source>
        <dbReference type="EMBL" id="KAA9132559.1"/>
    </source>
</evidence>
<keyword evidence="5 6" id="KW-0472">Membrane</keyword>
<comment type="subcellular location">
    <subcellularLocation>
        <location evidence="1">Cell membrane</location>
        <topology evidence="1">Single-pass membrane protein</topology>
    </subcellularLocation>
</comment>
<dbReference type="AlphaFoldDB" id="A0A5N0TH02"/>
<dbReference type="Pfam" id="PF04024">
    <property type="entry name" value="PspC"/>
    <property type="match status" value="1"/>
</dbReference>
<protein>
    <submittedName>
        <fullName evidence="8">Envelope stress response membrane protein PspC</fullName>
    </submittedName>
</protein>
<keyword evidence="9" id="KW-1185">Reference proteome</keyword>
<keyword evidence="3 6" id="KW-0812">Transmembrane</keyword>
<dbReference type="GO" id="GO:0005886">
    <property type="term" value="C:plasma membrane"/>
    <property type="evidence" value="ECO:0007669"/>
    <property type="project" value="UniProtKB-SubCell"/>
</dbReference>
<dbReference type="InterPro" id="IPR014320">
    <property type="entry name" value="Phageshock_PspC"/>
</dbReference>
<evidence type="ECO:0000256" key="3">
    <source>
        <dbReference type="ARBA" id="ARBA00022692"/>
    </source>
</evidence>
<proteinExistence type="predicted"/>
<evidence type="ECO:0000256" key="4">
    <source>
        <dbReference type="ARBA" id="ARBA00022989"/>
    </source>
</evidence>
<keyword evidence="2" id="KW-1003">Cell membrane</keyword>